<dbReference type="PROSITE" id="PS51318">
    <property type="entry name" value="TAT"/>
    <property type="match status" value="1"/>
</dbReference>
<reference evidence="8 9" key="1">
    <citation type="submission" date="2018-12" db="EMBL/GenBank/DDBJ databases">
        <title>Sequencing of bacterial isolates from soil warming experiment in Harvard Forest, Massachusetts, USA.</title>
        <authorList>
            <person name="Deangelis K."/>
        </authorList>
    </citation>
    <scope>NUCLEOTIDE SEQUENCE [LARGE SCALE GENOMIC DNA]</scope>
    <source>
        <strain evidence="8 9">EB153</strain>
    </source>
</reference>
<keyword evidence="9" id="KW-1185">Reference proteome</keyword>
<evidence type="ECO:0000313" key="8">
    <source>
        <dbReference type="EMBL" id="RSL15808.1"/>
    </source>
</evidence>
<dbReference type="Pfam" id="PF01120">
    <property type="entry name" value="Alpha_L_fucos"/>
    <property type="match status" value="1"/>
</dbReference>
<dbReference type="PANTHER" id="PTHR10030:SF37">
    <property type="entry name" value="ALPHA-L-FUCOSIDASE-RELATED"/>
    <property type="match status" value="1"/>
</dbReference>
<dbReference type="AlphaFoldDB" id="A0A3R9QG93"/>
<evidence type="ECO:0000259" key="7">
    <source>
        <dbReference type="Pfam" id="PF01120"/>
    </source>
</evidence>
<comment type="similarity">
    <text evidence="1">Belongs to the glycosyl hydrolase 29 family.</text>
</comment>
<dbReference type="GO" id="GO:0016139">
    <property type="term" value="P:glycoside catabolic process"/>
    <property type="evidence" value="ECO:0007669"/>
    <property type="project" value="TreeGrafter"/>
</dbReference>
<keyword evidence="4" id="KW-0378">Hydrolase</keyword>
<feature type="domain" description="F5/8 type C" evidence="6">
    <location>
        <begin position="383"/>
        <end position="484"/>
    </location>
</feature>
<evidence type="ECO:0000256" key="4">
    <source>
        <dbReference type="ARBA" id="ARBA00022801"/>
    </source>
</evidence>
<dbReference type="Gene3D" id="3.20.20.80">
    <property type="entry name" value="Glycosidases"/>
    <property type="match status" value="1"/>
</dbReference>
<evidence type="ECO:0000256" key="1">
    <source>
        <dbReference type="ARBA" id="ARBA00007951"/>
    </source>
</evidence>
<comment type="caution">
    <text evidence="8">The sequence shown here is derived from an EMBL/GenBank/DDBJ whole genome shotgun (WGS) entry which is preliminary data.</text>
</comment>
<dbReference type="GO" id="GO:0005764">
    <property type="term" value="C:lysosome"/>
    <property type="evidence" value="ECO:0007669"/>
    <property type="project" value="TreeGrafter"/>
</dbReference>
<evidence type="ECO:0000313" key="9">
    <source>
        <dbReference type="Proteomes" id="UP000269669"/>
    </source>
</evidence>
<dbReference type="FunFam" id="3.20.20.80:FF:000052">
    <property type="entry name" value="Putative alpha-L-fucosidase 1"/>
    <property type="match status" value="1"/>
</dbReference>
<dbReference type="RefSeq" id="WP_125484507.1">
    <property type="nucleotide sequence ID" value="NZ_RSDW01000001.1"/>
</dbReference>
<accession>A0A3R9QG93</accession>
<dbReference type="InterPro" id="IPR057739">
    <property type="entry name" value="Glyco_hydro_29_N"/>
</dbReference>
<organism evidence="8 9">
    <name type="scientific">Edaphobacter aggregans</name>
    <dbReference type="NCBI Taxonomy" id="570835"/>
    <lineage>
        <taxon>Bacteria</taxon>
        <taxon>Pseudomonadati</taxon>
        <taxon>Acidobacteriota</taxon>
        <taxon>Terriglobia</taxon>
        <taxon>Terriglobales</taxon>
        <taxon>Acidobacteriaceae</taxon>
        <taxon>Edaphobacter</taxon>
    </lineage>
</organism>
<dbReference type="InterPro" id="IPR017853">
    <property type="entry name" value="GH"/>
</dbReference>
<dbReference type="SUPFAM" id="SSF49785">
    <property type="entry name" value="Galactose-binding domain-like"/>
    <property type="match status" value="1"/>
</dbReference>
<dbReference type="EC" id="3.2.1.51" evidence="2"/>
<evidence type="ECO:0000259" key="6">
    <source>
        <dbReference type="Pfam" id="PF00754"/>
    </source>
</evidence>
<dbReference type="GO" id="GO:0004560">
    <property type="term" value="F:alpha-L-fucosidase activity"/>
    <property type="evidence" value="ECO:0007669"/>
    <property type="project" value="InterPro"/>
</dbReference>
<evidence type="ECO:0000256" key="3">
    <source>
        <dbReference type="ARBA" id="ARBA00022729"/>
    </source>
</evidence>
<dbReference type="InterPro" id="IPR000933">
    <property type="entry name" value="Glyco_hydro_29"/>
</dbReference>
<gene>
    <name evidence="8" type="ORF">EDE15_1313</name>
</gene>
<dbReference type="InterPro" id="IPR008979">
    <property type="entry name" value="Galactose-bd-like_sf"/>
</dbReference>
<dbReference type="Proteomes" id="UP000269669">
    <property type="component" value="Unassembled WGS sequence"/>
</dbReference>
<name>A0A3R9QG93_9BACT</name>
<feature type="domain" description="Glycoside hydrolase family 29 N-terminal" evidence="7">
    <location>
        <begin position="43"/>
        <end position="352"/>
    </location>
</feature>
<dbReference type="EMBL" id="RSDW01000001">
    <property type="protein sequence ID" value="RSL15808.1"/>
    <property type="molecule type" value="Genomic_DNA"/>
</dbReference>
<keyword evidence="3" id="KW-0732">Signal</keyword>
<dbReference type="InterPro" id="IPR006311">
    <property type="entry name" value="TAT_signal"/>
</dbReference>
<dbReference type="SUPFAM" id="SSF51445">
    <property type="entry name" value="(Trans)glycosidases"/>
    <property type="match status" value="1"/>
</dbReference>
<dbReference type="Pfam" id="PF00754">
    <property type="entry name" value="F5_F8_type_C"/>
    <property type="match status" value="1"/>
</dbReference>
<evidence type="ECO:0000256" key="5">
    <source>
        <dbReference type="ARBA" id="ARBA00023295"/>
    </source>
</evidence>
<dbReference type="SMART" id="SM00812">
    <property type="entry name" value="Alpha_L_fucos"/>
    <property type="match status" value="1"/>
</dbReference>
<keyword evidence="5" id="KW-0326">Glycosidase</keyword>
<dbReference type="GO" id="GO:0006004">
    <property type="term" value="P:fucose metabolic process"/>
    <property type="evidence" value="ECO:0007669"/>
    <property type="project" value="TreeGrafter"/>
</dbReference>
<dbReference type="InterPro" id="IPR000421">
    <property type="entry name" value="FA58C"/>
</dbReference>
<dbReference type="PANTHER" id="PTHR10030">
    <property type="entry name" value="ALPHA-L-FUCOSIDASE"/>
    <property type="match status" value="1"/>
</dbReference>
<proteinExistence type="inferred from homology"/>
<evidence type="ECO:0000256" key="2">
    <source>
        <dbReference type="ARBA" id="ARBA00012662"/>
    </source>
</evidence>
<sequence length="490" mass="55114">MRISRRQFVAASLATTAYPRAWASNITPPRPSGATPSPRQLEWHTLETYAFLHFTVNTFTDKEWGYGDEDPNVFNPTAFDPDAIVRDLKAGGMKAVILTCKHHDGFCLWPTKTTEHCIRNSRWRDGKGDVVREIYQAARRAGLQFGVYVSPWDRSNPRYATPDYLPLYREQVRELLTSYGPIFEVWFDGANGGDGFYGGAREKRKIDPAHYYEWDKTFALIRQLQPNAIIFCPGGDIRWVGNEKGIAGDPCWATYGLPNQKAQDEHASDGGSKEELMTGIRLGPVWRPAECDVSIRPGWFWHEKENSAVKTPDQLIDLYFDSVGRGASFLLNVPPNRKGLLEPTDAQSLSAFHQKLQQIFARNLALTAKFQPSNIRGTDLRFGPLNLIDSDRTTYWATDDSVTTPSLTMDLGSPQPVAIIRLREAIQLGQRIGAFALDTWQFDTWHESATGTSIGSCRLIRLPQPVTTSQLRLRITNSPTSIALSELSLF</sequence>
<dbReference type="Gene3D" id="2.60.120.260">
    <property type="entry name" value="Galactose-binding domain-like"/>
    <property type="match status" value="1"/>
</dbReference>
<protein>
    <recommendedName>
        <fullName evidence="2">alpha-L-fucosidase</fullName>
        <ecNumber evidence="2">3.2.1.51</ecNumber>
    </recommendedName>
</protein>
<dbReference type="OrthoDB" id="107551at2"/>